<evidence type="ECO:0000313" key="4">
    <source>
        <dbReference type="Proteomes" id="UP000309389"/>
    </source>
</evidence>
<evidence type="ECO:0000256" key="1">
    <source>
        <dbReference type="SAM" id="MobiDB-lite"/>
    </source>
</evidence>
<reference evidence="3 4" key="1">
    <citation type="submission" date="2019-04" db="EMBL/GenBank/DDBJ databases">
        <title>Altererythrobacter aquimixticola sp. nov., isolated from sediment of junction between the ocean and a freshwater spring.</title>
        <authorList>
            <person name="Yoon J.-H."/>
        </authorList>
    </citation>
    <scope>NUCLEOTIDE SEQUENCE [LARGE SCALE GENOMIC DNA]</scope>
    <source>
        <strain evidence="3 4">SSKS-13</strain>
    </source>
</reference>
<keyword evidence="2" id="KW-0472">Membrane</keyword>
<dbReference type="RefSeq" id="WP_136693036.1">
    <property type="nucleotide sequence ID" value="NZ_SSHH01000002.1"/>
</dbReference>
<sequence>MSLEREEGPAIEPDSGETRLPEAPDGEDVPSSSGASRSLVDDIEDLVFDAKTYLDAELSYQKSRASFVGESLKRVIGFAVVAAILVLFAAIGLTVGLIIALTPLITAWGATAVVVGLLLLGAYLLIRNAGAAWGDVMAAVHDEDENGEQEG</sequence>
<protein>
    <submittedName>
        <fullName evidence="3">Phage holin family protein</fullName>
    </submittedName>
</protein>
<proteinExistence type="predicted"/>
<keyword evidence="2" id="KW-1133">Transmembrane helix</keyword>
<evidence type="ECO:0000256" key="2">
    <source>
        <dbReference type="SAM" id="Phobius"/>
    </source>
</evidence>
<dbReference type="OrthoDB" id="7392290at2"/>
<comment type="caution">
    <text evidence="3">The sequence shown here is derived from an EMBL/GenBank/DDBJ whole genome shotgun (WGS) entry which is preliminary data.</text>
</comment>
<accession>A0A4T3F5B6</accession>
<dbReference type="AlphaFoldDB" id="A0A4T3F5B6"/>
<dbReference type="Proteomes" id="UP000309389">
    <property type="component" value="Unassembled WGS sequence"/>
</dbReference>
<evidence type="ECO:0000313" key="3">
    <source>
        <dbReference type="EMBL" id="TIX50016.1"/>
    </source>
</evidence>
<keyword evidence="4" id="KW-1185">Reference proteome</keyword>
<dbReference type="EMBL" id="SSHH01000002">
    <property type="protein sequence ID" value="TIX50016.1"/>
    <property type="molecule type" value="Genomic_DNA"/>
</dbReference>
<feature type="transmembrane region" description="Helical" evidence="2">
    <location>
        <begin position="75"/>
        <end position="99"/>
    </location>
</feature>
<feature type="region of interest" description="Disordered" evidence="1">
    <location>
        <begin position="1"/>
        <end position="36"/>
    </location>
</feature>
<name>A0A4T3F5B6_9SPHN</name>
<organism evidence="3 4">
    <name type="scientific">Alteraurantiacibacter aquimixticola</name>
    <dbReference type="NCBI Taxonomy" id="2489173"/>
    <lineage>
        <taxon>Bacteria</taxon>
        <taxon>Pseudomonadati</taxon>
        <taxon>Pseudomonadota</taxon>
        <taxon>Alphaproteobacteria</taxon>
        <taxon>Sphingomonadales</taxon>
        <taxon>Erythrobacteraceae</taxon>
        <taxon>Alteraurantiacibacter</taxon>
    </lineage>
</organism>
<gene>
    <name evidence="3" type="ORF">E5222_06855</name>
</gene>
<keyword evidence="2" id="KW-0812">Transmembrane</keyword>
<feature type="transmembrane region" description="Helical" evidence="2">
    <location>
        <begin position="105"/>
        <end position="126"/>
    </location>
</feature>